<sequence length="59" mass="6457">MLCHGKGDFVFEGLVAAKMGEGFDWSKLLKCLVLPSGHGQARRLFPLDTMGKEPPPVEN</sequence>
<name>A0A1J7GKE0_LUPAN</name>
<dbReference type="Proteomes" id="UP000188354">
    <property type="component" value="Chromosome LG12"/>
</dbReference>
<accession>A0A1J7GKE0</accession>
<gene>
    <name evidence="1" type="ORF">TanjilG_10037</name>
</gene>
<reference evidence="1 2" key="1">
    <citation type="journal article" date="2017" name="Plant Biotechnol. J.">
        <title>A comprehensive draft genome sequence for lupin (Lupinus angustifolius), an emerging health food: insights into plant-microbe interactions and legume evolution.</title>
        <authorList>
            <person name="Hane J.K."/>
            <person name="Ming Y."/>
            <person name="Kamphuis L.G."/>
            <person name="Nelson M.N."/>
            <person name="Garg G."/>
            <person name="Atkins C.A."/>
            <person name="Bayer P.E."/>
            <person name="Bravo A."/>
            <person name="Bringans S."/>
            <person name="Cannon S."/>
            <person name="Edwards D."/>
            <person name="Foley R."/>
            <person name="Gao L.L."/>
            <person name="Harrison M.J."/>
            <person name="Huang W."/>
            <person name="Hurgobin B."/>
            <person name="Li S."/>
            <person name="Liu C.W."/>
            <person name="McGrath A."/>
            <person name="Morahan G."/>
            <person name="Murray J."/>
            <person name="Weller J."/>
            <person name="Jian J."/>
            <person name="Singh K.B."/>
        </authorList>
    </citation>
    <scope>NUCLEOTIDE SEQUENCE [LARGE SCALE GENOMIC DNA]</scope>
    <source>
        <strain evidence="2">cv. Tanjil</strain>
        <tissue evidence="1">Whole plant</tissue>
    </source>
</reference>
<evidence type="ECO:0000313" key="1">
    <source>
        <dbReference type="EMBL" id="OIW00959.1"/>
    </source>
</evidence>
<organism evidence="1 2">
    <name type="scientific">Lupinus angustifolius</name>
    <name type="common">Narrow-leaved blue lupine</name>
    <dbReference type="NCBI Taxonomy" id="3871"/>
    <lineage>
        <taxon>Eukaryota</taxon>
        <taxon>Viridiplantae</taxon>
        <taxon>Streptophyta</taxon>
        <taxon>Embryophyta</taxon>
        <taxon>Tracheophyta</taxon>
        <taxon>Spermatophyta</taxon>
        <taxon>Magnoliopsida</taxon>
        <taxon>eudicotyledons</taxon>
        <taxon>Gunneridae</taxon>
        <taxon>Pentapetalae</taxon>
        <taxon>rosids</taxon>
        <taxon>fabids</taxon>
        <taxon>Fabales</taxon>
        <taxon>Fabaceae</taxon>
        <taxon>Papilionoideae</taxon>
        <taxon>50 kb inversion clade</taxon>
        <taxon>genistoids sensu lato</taxon>
        <taxon>core genistoids</taxon>
        <taxon>Genisteae</taxon>
        <taxon>Lupinus</taxon>
    </lineage>
</organism>
<dbReference type="EMBL" id="CM007372">
    <property type="protein sequence ID" value="OIW00959.1"/>
    <property type="molecule type" value="Genomic_DNA"/>
</dbReference>
<dbReference type="Gramene" id="OIW00959">
    <property type="protein sequence ID" value="OIW00959"/>
    <property type="gene ID" value="TanjilG_10037"/>
</dbReference>
<protein>
    <submittedName>
        <fullName evidence="1">Uncharacterized protein</fullName>
    </submittedName>
</protein>
<proteinExistence type="predicted"/>
<keyword evidence="2" id="KW-1185">Reference proteome</keyword>
<evidence type="ECO:0000313" key="2">
    <source>
        <dbReference type="Proteomes" id="UP000188354"/>
    </source>
</evidence>
<dbReference type="AlphaFoldDB" id="A0A1J7GKE0"/>